<feature type="active site" description="Nucleophile" evidence="15">
    <location>
        <position position="268"/>
    </location>
</feature>
<accession>A0A9X1VTJ5</accession>
<keyword evidence="9 17" id="KW-0378">Hydrolase</keyword>
<feature type="binding site" description="in dimeric form" evidence="16">
    <location>
        <position position="312"/>
    </location>
    <ligand>
        <name>Ca(2+)</name>
        <dbReference type="ChEBI" id="CHEBI:29108"/>
        <label>1</label>
    </ligand>
</feature>
<dbReference type="GO" id="GO:0008970">
    <property type="term" value="F:phospholipase A1 activity"/>
    <property type="evidence" value="ECO:0007669"/>
    <property type="project" value="UniProtKB-EC"/>
</dbReference>
<evidence type="ECO:0000256" key="3">
    <source>
        <dbReference type="ARBA" id="ARBA00010525"/>
    </source>
</evidence>
<keyword evidence="5" id="KW-1134">Transmembrane beta strand</keyword>
<keyword evidence="8 17" id="KW-0732">Signal</keyword>
<feature type="compositionally biased region" description="Low complexity" evidence="18">
    <location>
        <begin position="78"/>
        <end position="96"/>
    </location>
</feature>
<sequence>MEEHRQRRRARLHPAQAAGLAVAVAGSACAALLLPGPARAQSAADAAAPGWQQCAALGHDKDARLACFDQWARQQASEPRAATAASAATAAAMPPAHTDPGAERAAEQAVALSAGTRKTDCRNPQASDLSRFWELEEATDCGTFGIRGYRPLSLSWIGSNSVNTAPSSPSPGHTASYQPYQRYETRIQLSVRTKIAQGLLTHDQEHARDSLWFGYTQQSYWQLFNGAISRPFRNTDHEPEIIYIYPTDAELGHGWRLRYSGIGAVHQSNGQSLPLSRSWNRVYLMAGMEKGDAFRLQGRVWQRLRESAADDDNPGISDYIGRAEVAGFWNPNKTNTFGMTVRHSLSADARGSVRLEWLRTLGNAETSGLRFHTQIFSGYGDSLVDYNRRRTVLSVGLSLVDF</sequence>
<organism evidence="19 20">
    <name type="scientific">Variovorax terrae</name>
    <dbReference type="NCBI Taxonomy" id="2923278"/>
    <lineage>
        <taxon>Bacteria</taxon>
        <taxon>Pseudomonadati</taxon>
        <taxon>Pseudomonadota</taxon>
        <taxon>Betaproteobacteria</taxon>
        <taxon>Burkholderiales</taxon>
        <taxon>Comamonadaceae</taxon>
        <taxon>Variovorax</taxon>
    </lineage>
</organism>
<comment type="function">
    <text evidence="17">Hydrolysis of phosphatidylcholine with phospholipase A2 (EC 3.1.1.4) and phospholipase A1 (EC 3.1.1.32) activities.</text>
</comment>
<evidence type="ECO:0000313" key="20">
    <source>
        <dbReference type="Proteomes" id="UP001139447"/>
    </source>
</evidence>
<feature type="binding site" description="in dimeric form" evidence="16">
    <location>
        <position position="276"/>
    </location>
    <ligand>
        <name>Ca(2+)</name>
        <dbReference type="ChEBI" id="CHEBI:29108"/>
        <label>1</label>
    </ligand>
</feature>
<evidence type="ECO:0000256" key="10">
    <source>
        <dbReference type="ARBA" id="ARBA00022837"/>
    </source>
</evidence>
<dbReference type="GO" id="GO:0016042">
    <property type="term" value="P:lipid catabolic process"/>
    <property type="evidence" value="ECO:0007669"/>
    <property type="project" value="UniProtKB-KW"/>
</dbReference>
<feature type="binding site" description="in dimeric form" evidence="16">
    <location>
        <position position="229"/>
    </location>
    <ligand>
        <name>Ca(2+)</name>
        <dbReference type="ChEBI" id="CHEBI:29108"/>
        <label>1</label>
    </ligand>
</feature>
<dbReference type="InterPro" id="IPR036541">
    <property type="entry name" value="PLipase_A1_sf"/>
</dbReference>
<dbReference type="GO" id="GO:0046872">
    <property type="term" value="F:metal ion binding"/>
    <property type="evidence" value="ECO:0007669"/>
    <property type="project" value="UniProtKB-KW"/>
</dbReference>
<evidence type="ECO:0000256" key="5">
    <source>
        <dbReference type="ARBA" id="ARBA00022452"/>
    </source>
</evidence>
<feature type="active site" description="Proton acceptor" evidence="15">
    <location>
        <position position="266"/>
    </location>
</feature>
<dbReference type="PROSITE" id="PS51257">
    <property type="entry name" value="PROKAR_LIPOPROTEIN"/>
    <property type="match status" value="1"/>
</dbReference>
<name>A0A9X1VTJ5_9BURK</name>
<evidence type="ECO:0000256" key="1">
    <source>
        <dbReference type="ARBA" id="ARBA00000111"/>
    </source>
</evidence>
<keyword evidence="7 16" id="KW-0479">Metal-binding</keyword>
<comment type="catalytic activity">
    <reaction evidence="1 17">
        <text>a 1,2-diacyl-sn-glycero-3-phosphocholine + H2O = a 2-acyl-sn-glycero-3-phosphocholine + a fatty acid + H(+)</text>
        <dbReference type="Rhea" id="RHEA:18689"/>
        <dbReference type="ChEBI" id="CHEBI:15377"/>
        <dbReference type="ChEBI" id="CHEBI:15378"/>
        <dbReference type="ChEBI" id="CHEBI:28868"/>
        <dbReference type="ChEBI" id="CHEBI:57643"/>
        <dbReference type="ChEBI" id="CHEBI:57875"/>
        <dbReference type="EC" id="3.1.1.32"/>
    </reaction>
</comment>
<dbReference type="Gene3D" id="2.40.230.10">
    <property type="entry name" value="Phospholipase A1"/>
    <property type="match status" value="1"/>
</dbReference>
<comment type="cofactor">
    <cofactor evidence="17">
        <name>Ca(2+)</name>
        <dbReference type="ChEBI" id="CHEBI:29108"/>
    </cofactor>
    <text evidence="17">Binds 1 Ca(2+) ion per monomer. In the dimeric form the Ca(2+) is bound by different amino acids with binding of each Ca(2+) shared with ligands coming from each monomer. The Ca(2+) ion may have a role in catalysis.</text>
</comment>
<dbReference type="RefSeq" id="WP_243302738.1">
    <property type="nucleotide sequence ID" value="NZ_JALGBI010000001.1"/>
</dbReference>
<feature type="region of interest" description="Disordered" evidence="18">
    <location>
        <begin position="78"/>
        <end position="103"/>
    </location>
</feature>
<dbReference type="PANTHER" id="PTHR40457">
    <property type="entry name" value="PHOSPHOLIPASE A1"/>
    <property type="match status" value="1"/>
</dbReference>
<evidence type="ECO:0000256" key="17">
    <source>
        <dbReference type="RuleBase" id="RU366027"/>
    </source>
</evidence>
<keyword evidence="13" id="KW-0472">Membrane</keyword>
<keyword evidence="6" id="KW-0812">Transmembrane</keyword>
<evidence type="ECO:0000256" key="12">
    <source>
        <dbReference type="ARBA" id="ARBA00023098"/>
    </source>
</evidence>
<evidence type="ECO:0000256" key="4">
    <source>
        <dbReference type="ARBA" id="ARBA00011702"/>
    </source>
</evidence>
<evidence type="ECO:0000256" key="11">
    <source>
        <dbReference type="ARBA" id="ARBA00022963"/>
    </source>
</evidence>
<dbReference type="Proteomes" id="UP001139447">
    <property type="component" value="Unassembled WGS sequence"/>
</dbReference>
<feature type="signal peptide" evidence="17">
    <location>
        <begin position="1"/>
        <end position="30"/>
    </location>
</feature>
<evidence type="ECO:0000256" key="18">
    <source>
        <dbReference type="SAM" id="MobiDB-lite"/>
    </source>
</evidence>
<evidence type="ECO:0000256" key="6">
    <source>
        <dbReference type="ARBA" id="ARBA00022692"/>
    </source>
</evidence>
<gene>
    <name evidence="19" type="ORF">MMF98_00210</name>
</gene>
<dbReference type="EC" id="3.1.1.32" evidence="17"/>
<dbReference type="EMBL" id="JALGBI010000001">
    <property type="protein sequence ID" value="MCJ0761627.1"/>
    <property type="molecule type" value="Genomic_DNA"/>
</dbReference>
<keyword evidence="20" id="KW-1185">Reference proteome</keyword>
<comment type="subunit">
    <text evidence="4 17">Homodimer; dimerization is reversible, and the dimeric form is the active one.</text>
</comment>
<evidence type="ECO:0000256" key="13">
    <source>
        <dbReference type="ARBA" id="ARBA00023136"/>
    </source>
</evidence>
<evidence type="ECO:0000313" key="19">
    <source>
        <dbReference type="EMBL" id="MCJ0761627.1"/>
    </source>
</evidence>
<dbReference type="AlphaFoldDB" id="A0A9X1VTJ5"/>
<keyword evidence="10 16" id="KW-0106">Calcium</keyword>
<dbReference type="PANTHER" id="PTHR40457:SF1">
    <property type="entry name" value="PHOSPHOLIPASE A1"/>
    <property type="match status" value="1"/>
</dbReference>
<dbReference type="Pfam" id="PF02253">
    <property type="entry name" value="PLA1"/>
    <property type="match status" value="1"/>
</dbReference>
<evidence type="ECO:0000256" key="2">
    <source>
        <dbReference type="ARBA" id="ARBA00001604"/>
    </source>
</evidence>
<evidence type="ECO:0000256" key="8">
    <source>
        <dbReference type="ARBA" id="ARBA00022729"/>
    </source>
</evidence>
<dbReference type="InterPro" id="IPR003187">
    <property type="entry name" value="PLipase_A1"/>
</dbReference>
<reference evidence="19" key="1">
    <citation type="submission" date="2022-03" db="EMBL/GenBank/DDBJ databases">
        <authorList>
            <person name="Woo C.Y."/>
        </authorList>
    </citation>
    <scope>NUCLEOTIDE SEQUENCE</scope>
    <source>
        <strain evidence="19">CYS-02</strain>
    </source>
</reference>
<evidence type="ECO:0000256" key="9">
    <source>
        <dbReference type="ARBA" id="ARBA00022801"/>
    </source>
</evidence>
<comment type="subcellular location">
    <subcellularLocation>
        <location evidence="17">Cell outer membrane</location>
        <topology evidence="17">Multi-pass membrane protein</topology>
    </subcellularLocation>
    <text evidence="17">One of the very few enzymes located there.</text>
</comment>
<comment type="caution">
    <text evidence="19">The sequence shown here is derived from an EMBL/GenBank/DDBJ whole genome shotgun (WGS) entry which is preliminary data.</text>
</comment>
<dbReference type="CDD" id="cd00541">
    <property type="entry name" value="OMPLA"/>
    <property type="match status" value="1"/>
</dbReference>
<keyword evidence="12 17" id="KW-0443">Lipid metabolism</keyword>
<dbReference type="GO" id="GO:0009279">
    <property type="term" value="C:cell outer membrane"/>
    <property type="evidence" value="ECO:0007669"/>
    <property type="project" value="UniProtKB-SubCell"/>
</dbReference>
<dbReference type="SUPFAM" id="SSF56931">
    <property type="entry name" value="Outer membrane phospholipase A (OMPLA)"/>
    <property type="match status" value="1"/>
</dbReference>
<evidence type="ECO:0000256" key="16">
    <source>
        <dbReference type="PIRSR" id="PIRSR603187-2"/>
    </source>
</evidence>
<comment type="catalytic activity">
    <reaction evidence="2 17">
        <text>a 1,2-diacyl-sn-glycero-3-phosphocholine + H2O = a 1-acyl-sn-glycero-3-phosphocholine + a fatty acid + H(+)</text>
        <dbReference type="Rhea" id="RHEA:15801"/>
        <dbReference type="ChEBI" id="CHEBI:15377"/>
        <dbReference type="ChEBI" id="CHEBI:15378"/>
        <dbReference type="ChEBI" id="CHEBI:28868"/>
        <dbReference type="ChEBI" id="CHEBI:57643"/>
        <dbReference type="ChEBI" id="CHEBI:58168"/>
        <dbReference type="EC" id="3.1.1.4"/>
    </reaction>
</comment>
<protein>
    <recommendedName>
        <fullName evidence="17">Phospholipase A1</fullName>
        <ecNumber evidence="17">3.1.1.32</ecNumber>
        <ecNumber evidence="17">3.1.1.4</ecNumber>
    </recommendedName>
    <alternativeName>
        <fullName evidence="17">Phosphatidylcholine 1-acylhydrolase</fullName>
    </alternativeName>
</protein>
<keyword evidence="11 17" id="KW-0442">Lipid degradation</keyword>
<evidence type="ECO:0000256" key="7">
    <source>
        <dbReference type="ARBA" id="ARBA00022723"/>
    </source>
</evidence>
<dbReference type="PRINTS" id="PR01486">
    <property type="entry name" value="PHPHLIPASEA1"/>
</dbReference>
<keyword evidence="14 17" id="KW-0998">Cell outer membrane</keyword>
<evidence type="ECO:0000256" key="14">
    <source>
        <dbReference type="ARBA" id="ARBA00023237"/>
    </source>
</evidence>
<comment type="similarity">
    <text evidence="3 17">Belongs to the phospholipase A1 family.</text>
</comment>
<proteinExistence type="inferred from homology"/>
<feature type="chain" id="PRO_5041012226" description="Phospholipase A1" evidence="17">
    <location>
        <begin position="31"/>
        <end position="402"/>
    </location>
</feature>
<evidence type="ECO:0000256" key="15">
    <source>
        <dbReference type="PIRSR" id="PIRSR603187-1"/>
    </source>
</evidence>
<dbReference type="GO" id="GO:0004623">
    <property type="term" value="F:phospholipase A2 activity"/>
    <property type="evidence" value="ECO:0007669"/>
    <property type="project" value="UniProtKB-EC"/>
</dbReference>
<dbReference type="EC" id="3.1.1.4" evidence="17"/>